<dbReference type="AlphaFoldDB" id="A0A7R9EA00"/>
<evidence type="ECO:0000256" key="3">
    <source>
        <dbReference type="SAM" id="MobiDB-lite"/>
    </source>
</evidence>
<proteinExistence type="predicted"/>
<name>A0A7R9EA00_9NEOP</name>
<dbReference type="InterPro" id="IPR036034">
    <property type="entry name" value="PDZ_sf"/>
</dbReference>
<evidence type="ECO:0000259" key="4">
    <source>
        <dbReference type="PROSITE" id="PS50106"/>
    </source>
</evidence>
<gene>
    <name evidence="5" type="ORF">TMSB3V08_LOCUS5601</name>
</gene>
<feature type="compositionally biased region" description="Basic and acidic residues" evidence="3">
    <location>
        <begin position="591"/>
        <end position="605"/>
    </location>
</feature>
<protein>
    <recommendedName>
        <fullName evidence="4">PDZ domain-containing protein</fullName>
    </recommendedName>
</protein>
<dbReference type="SMART" id="SM00228">
    <property type="entry name" value="PDZ"/>
    <property type="match status" value="1"/>
</dbReference>
<comment type="subcellular location">
    <subcellularLocation>
        <location evidence="1">Cytoplasm</location>
    </subcellularLocation>
</comment>
<dbReference type="SUPFAM" id="SSF50156">
    <property type="entry name" value="PDZ domain-like"/>
    <property type="match status" value="1"/>
</dbReference>
<feature type="region of interest" description="Disordered" evidence="3">
    <location>
        <begin position="346"/>
        <end position="400"/>
    </location>
</feature>
<dbReference type="PANTHER" id="PTHR15963:SF5">
    <property type="entry name" value="SHORT SPINDLE 6, ISOFORM A"/>
    <property type="match status" value="1"/>
</dbReference>
<evidence type="ECO:0000256" key="2">
    <source>
        <dbReference type="ARBA" id="ARBA00022490"/>
    </source>
</evidence>
<feature type="compositionally biased region" description="Basic and acidic residues" evidence="3">
    <location>
        <begin position="360"/>
        <end position="372"/>
    </location>
</feature>
<dbReference type="InterPro" id="IPR001478">
    <property type="entry name" value="PDZ"/>
</dbReference>
<feature type="compositionally biased region" description="Polar residues" evidence="3">
    <location>
        <begin position="282"/>
        <end position="311"/>
    </location>
</feature>
<sequence length="605" mass="67219">MEPTRTYLNRWIFALTSVINKNQILERVKPDRVTASKPEEDRRRRTIIVEKKKGSFGFTLQSYGIHYKKEQEIEMITYVDYVDYDGAAFRAGMREGDVILSINGHDMEKADHKTLVNFIKNCEARMRMVVLFEDCVRKVELHMRYIQLQRVLQGKMAELDRLCVKERELLQGKWKTHSLPARKKACSHDSGPQVLNDATEQSYCRPTVSTEDVARIEHQPQTQQLLLAYQYLDPRYRGYCIQSSGDYLLTWTHPHQNDTGARHGAANKGYHQTNGVAAAGQGVSTRCNKSSGTNAPVNNNRHNSAQQQPPASSHHPLCNPCVQASNQDNSSLEAYDLASPCCDPHCVPSSRRRSRQQRSKNKENQGYKEKQTRAPSQPPPQPNTPVAPNPPPQASRPTRYFNFGAGLVSQCSLHSCTSSELSCTVQGGVGESSAASYTTSLSTDTLYWDPPPNTCEGTRNHSSKASKPHGSNVYHHQQHQYPSTSYKPAKSWDNLTTKAFGGYGFGYGYLDVTGVKGGKGGHNRTHSTKAGRGGMDPRLVSSAHSHASRYVQPTKSTESLLLLPSGALSDSSLSCDCLDVTSPRCSNKASQTDKKEVQGAEITRL</sequence>
<feature type="compositionally biased region" description="Pro residues" evidence="3">
    <location>
        <begin position="376"/>
        <end position="394"/>
    </location>
</feature>
<feature type="region of interest" description="Disordered" evidence="3">
    <location>
        <begin position="281"/>
        <end position="315"/>
    </location>
</feature>
<dbReference type="PANTHER" id="PTHR15963">
    <property type="entry name" value="GENERAL RECEPTOR FOR PHOSPHOINOSITIDES 1-ASSOCIATED SCAFFOLD PROTEIN-RELATED"/>
    <property type="match status" value="1"/>
</dbReference>
<dbReference type="CDD" id="cd06713">
    <property type="entry name" value="PDZ_tamalin_CYTIP-like"/>
    <property type="match status" value="1"/>
</dbReference>
<evidence type="ECO:0000256" key="1">
    <source>
        <dbReference type="ARBA" id="ARBA00004496"/>
    </source>
</evidence>
<accession>A0A7R9EA00</accession>
<feature type="region of interest" description="Disordered" evidence="3">
    <location>
        <begin position="583"/>
        <end position="605"/>
    </location>
</feature>
<dbReference type="Pfam" id="PF00595">
    <property type="entry name" value="PDZ"/>
    <property type="match status" value="1"/>
</dbReference>
<dbReference type="EMBL" id="OB793869">
    <property type="protein sequence ID" value="CAD7428810.1"/>
    <property type="molecule type" value="Genomic_DNA"/>
</dbReference>
<dbReference type="GO" id="GO:0005737">
    <property type="term" value="C:cytoplasm"/>
    <property type="evidence" value="ECO:0007669"/>
    <property type="project" value="UniProtKB-SubCell"/>
</dbReference>
<keyword evidence="2" id="KW-0963">Cytoplasm</keyword>
<dbReference type="PROSITE" id="PS50106">
    <property type="entry name" value="PDZ"/>
    <property type="match status" value="1"/>
</dbReference>
<feature type="compositionally biased region" description="Basic residues" evidence="3">
    <location>
        <begin position="350"/>
        <end position="359"/>
    </location>
</feature>
<evidence type="ECO:0000313" key="5">
    <source>
        <dbReference type="EMBL" id="CAD7428810.1"/>
    </source>
</evidence>
<dbReference type="InterPro" id="IPR052122">
    <property type="entry name" value="Intracell_Traff_Signaling_Reg"/>
</dbReference>
<organism evidence="5">
    <name type="scientific">Timema monikensis</name>
    <dbReference type="NCBI Taxonomy" id="170555"/>
    <lineage>
        <taxon>Eukaryota</taxon>
        <taxon>Metazoa</taxon>
        <taxon>Ecdysozoa</taxon>
        <taxon>Arthropoda</taxon>
        <taxon>Hexapoda</taxon>
        <taxon>Insecta</taxon>
        <taxon>Pterygota</taxon>
        <taxon>Neoptera</taxon>
        <taxon>Polyneoptera</taxon>
        <taxon>Phasmatodea</taxon>
        <taxon>Timematodea</taxon>
        <taxon>Timematoidea</taxon>
        <taxon>Timematidae</taxon>
        <taxon>Timema</taxon>
    </lineage>
</organism>
<dbReference type="Gene3D" id="2.30.42.10">
    <property type="match status" value="1"/>
</dbReference>
<feature type="region of interest" description="Disordered" evidence="3">
    <location>
        <begin position="446"/>
        <end position="488"/>
    </location>
</feature>
<reference evidence="5" key="1">
    <citation type="submission" date="2020-11" db="EMBL/GenBank/DDBJ databases">
        <authorList>
            <person name="Tran Van P."/>
        </authorList>
    </citation>
    <scope>NUCLEOTIDE SEQUENCE</scope>
</reference>
<feature type="domain" description="PDZ" evidence="4">
    <location>
        <begin position="46"/>
        <end position="134"/>
    </location>
</feature>